<dbReference type="Proteomes" id="UP000007266">
    <property type="component" value="Unassembled WGS sequence"/>
</dbReference>
<dbReference type="Pfam" id="PF16087">
    <property type="entry name" value="DUF4817"/>
    <property type="match status" value="1"/>
</dbReference>
<name>D7EJC1_TRICA</name>
<dbReference type="PhylomeDB" id="D7EJC1"/>
<evidence type="ECO:0000259" key="1">
    <source>
        <dbReference type="Pfam" id="PF16087"/>
    </source>
</evidence>
<gene>
    <name evidence="2" type="primary">GLEAN_04173</name>
    <name evidence="2" type="ORF">TcasGA2_TC004173</name>
</gene>
<organism evidence="2 3">
    <name type="scientific">Tribolium castaneum</name>
    <name type="common">Red flour beetle</name>
    <dbReference type="NCBI Taxonomy" id="7070"/>
    <lineage>
        <taxon>Eukaryota</taxon>
        <taxon>Metazoa</taxon>
        <taxon>Ecdysozoa</taxon>
        <taxon>Arthropoda</taxon>
        <taxon>Hexapoda</taxon>
        <taxon>Insecta</taxon>
        <taxon>Pterygota</taxon>
        <taxon>Neoptera</taxon>
        <taxon>Endopterygota</taxon>
        <taxon>Coleoptera</taxon>
        <taxon>Polyphaga</taxon>
        <taxon>Cucujiformia</taxon>
        <taxon>Tenebrionidae</taxon>
        <taxon>Tenebrionidae incertae sedis</taxon>
        <taxon>Tribolium</taxon>
    </lineage>
</organism>
<evidence type="ECO:0000313" key="3">
    <source>
        <dbReference type="Proteomes" id="UP000007266"/>
    </source>
</evidence>
<dbReference type="AlphaFoldDB" id="D7EJC1"/>
<reference evidence="2 3" key="2">
    <citation type="journal article" date="2010" name="Nucleic Acids Res.">
        <title>BeetleBase in 2010: revisions to provide comprehensive genomic information for Tribolium castaneum.</title>
        <authorList>
            <person name="Kim H.S."/>
            <person name="Murphy T."/>
            <person name="Xia J."/>
            <person name="Caragea D."/>
            <person name="Park Y."/>
            <person name="Beeman R.W."/>
            <person name="Lorenzen M.D."/>
            <person name="Butcher S."/>
            <person name="Manak J.R."/>
            <person name="Brown S.J."/>
        </authorList>
    </citation>
    <scope>NUCLEOTIDE SEQUENCE [LARGE SCALE GENOMIC DNA]</scope>
    <source>
        <strain evidence="2 3">Georgia GA2</strain>
    </source>
</reference>
<dbReference type="Gene3D" id="3.30.420.10">
    <property type="entry name" value="Ribonuclease H-like superfamily/Ribonuclease H"/>
    <property type="match status" value="1"/>
</dbReference>
<dbReference type="InParanoid" id="D7EJC1"/>
<protein>
    <recommendedName>
        <fullName evidence="1">DUF4817 domain-containing protein</fullName>
    </recommendedName>
</protein>
<reference evidence="2 3" key="1">
    <citation type="journal article" date="2008" name="Nature">
        <title>The genome of the model beetle and pest Tribolium castaneum.</title>
        <authorList>
            <consortium name="Tribolium Genome Sequencing Consortium"/>
            <person name="Richards S."/>
            <person name="Gibbs R.A."/>
            <person name="Weinstock G.M."/>
            <person name="Brown S.J."/>
            <person name="Denell R."/>
            <person name="Beeman R.W."/>
            <person name="Gibbs R."/>
            <person name="Beeman R.W."/>
            <person name="Brown S.J."/>
            <person name="Bucher G."/>
            <person name="Friedrich M."/>
            <person name="Grimmelikhuijzen C.J."/>
            <person name="Klingler M."/>
            <person name="Lorenzen M."/>
            <person name="Richards S."/>
            <person name="Roth S."/>
            <person name="Schroder R."/>
            <person name="Tautz D."/>
            <person name="Zdobnov E.M."/>
            <person name="Muzny D."/>
            <person name="Gibbs R.A."/>
            <person name="Weinstock G.M."/>
            <person name="Attaway T."/>
            <person name="Bell S."/>
            <person name="Buhay C.J."/>
            <person name="Chandrabose M.N."/>
            <person name="Chavez D."/>
            <person name="Clerk-Blankenburg K.P."/>
            <person name="Cree A."/>
            <person name="Dao M."/>
            <person name="Davis C."/>
            <person name="Chacko J."/>
            <person name="Dinh H."/>
            <person name="Dugan-Rocha S."/>
            <person name="Fowler G."/>
            <person name="Garner T.T."/>
            <person name="Garnes J."/>
            <person name="Gnirke A."/>
            <person name="Hawes A."/>
            <person name="Hernandez J."/>
            <person name="Hines S."/>
            <person name="Holder M."/>
            <person name="Hume J."/>
            <person name="Jhangiani S.N."/>
            <person name="Joshi V."/>
            <person name="Khan Z.M."/>
            <person name="Jackson L."/>
            <person name="Kovar C."/>
            <person name="Kowis A."/>
            <person name="Lee S."/>
            <person name="Lewis L.R."/>
            <person name="Margolis J."/>
            <person name="Morgan M."/>
            <person name="Nazareth L.V."/>
            <person name="Nguyen N."/>
            <person name="Okwuonu G."/>
            <person name="Parker D."/>
            <person name="Richards S."/>
            <person name="Ruiz S.J."/>
            <person name="Santibanez J."/>
            <person name="Savard J."/>
            <person name="Scherer S.E."/>
            <person name="Schneider B."/>
            <person name="Sodergren E."/>
            <person name="Tautz D."/>
            <person name="Vattahil S."/>
            <person name="Villasana D."/>
            <person name="White C.S."/>
            <person name="Wright R."/>
            <person name="Park Y."/>
            <person name="Beeman R.W."/>
            <person name="Lord J."/>
            <person name="Oppert B."/>
            <person name="Lorenzen M."/>
            <person name="Brown S."/>
            <person name="Wang L."/>
            <person name="Savard J."/>
            <person name="Tautz D."/>
            <person name="Richards S."/>
            <person name="Weinstock G."/>
            <person name="Gibbs R.A."/>
            <person name="Liu Y."/>
            <person name="Worley K."/>
            <person name="Weinstock G."/>
            <person name="Elsik C.G."/>
            <person name="Reese J.T."/>
            <person name="Elhaik E."/>
            <person name="Landan G."/>
            <person name="Graur D."/>
            <person name="Arensburger P."/>
            <person name="Atkinson P."/>
            <person name="Beeman R.W."/>
            <person name="Beidler J."/>
            <person name="Brown S.J."/>
            <person name="Demuth J.P."/>
            <person name="Drury D.W."/>
            <person name="Du Y.Z."/>
            <person name="Fujiwara H."/>
            <person name="Lorenzen M."/>
            <person name="Maselli V."/>
            <person name="Osanai M."/>
            <person name="Park Y."/>
            <person name="Robertson H.M."/>
            <person name="Tu Z."/>
            <person name="Wang J.J."/>
            <person name="Wang S."/>
            <person name="Richards S."/>
            <person name="Song H."/>
            <person name="Zhang L."/>
            <person name="Sodergren E."/>
            <person name="Werner D."/>
            <person name="Stanke M."/>
            <person name="Morgenstern B."/>
            <person name="Solovyev V."/>
            <person name="Kosarev P."/>
            <person name="Brown G."/>
            <person name="Chen H.C."/>
            <person name="Ermolaeva O."/>
            <person name="Hlavina W."/>
            <person name="Kapustin Y."/>
            <person name="Kiryutin B."/>
            <person name="Kitts P."/>
            <person name="Maglott D."/>
            <person name="Pruitt K."/>
            <person name="Sapojnikov V."/>
            <person name="Souvorov A."/>
            <person name="Mackey A.J."/>
            <person name="Waterhouse R.M."/>
            <person name="Wyder S."/>
            <person name="Zdobnov E.M."/>
            <person name="Zdobnov E.M."/>
            <person name="Wyder S."/>
            <person name="Kriventseva E.V."/>
            <person name="Kadowaki T."/>
            <person name="Bork P."/>
            <person name="Aranda M."/>
            <person name="Bao R."/>
            <person name="Beermann A."/>
            <person name="Berns N."/>
            <person name="Bolognesi R."/>
            <person name="Bonneton F."/>
            <person name="Bopp D."/>
            <person name="Brown S.J."/>
            <person name="Bucher G."/>
            <person name="Butts T."/>
            <person name="Chaumot A."/>
            <person name="Denell R.E."/>
            <person name="Ferrier D.E."/>
            <person name="Friedrich M."/>
            <person name="Gordon C.M."/>
            <person name="Jindra M."/>
            <person name="Klingler M."/>
            <person name="Lan Q."/>
            <person name="Lattorff H.M."/>
            <person name="Laudet V."/>
            <person name="von Levetsow C."/>
            <person name="Liu Z."/>
            <person name="Lutz R."/>
            <person name="Lynch J.A."/>
            <person name="da Fonseca R.N."/>
            <person name="Posnien N."/>
            <person name="Reuter R."/>
            <person name="Roth S."/>
            <person name="Savard J."/>
            <person name="Schinko J.B."/>
            <person name="Schmitt C."/>
            <person name="Schoppmeier M."/>
            <person name="Schroder R."/>
            <person name="Shippy T.D."/>
            <person name="Simonnet F."/>
            <person name="Marques-Souza H."/>
            <person name="Tautz D."/>
            <person name="Tomoyasu Y."/>
            <person name="Trauner J."/>
            <person name="Van der Zee M."/>
            <person name="Vervoort M."/>
            <person name="Wittkopp N."/>
            <person name="Wimmer E.A."/>
            <person name="Yang X."/>
            <person name="Jones A.K."/>
            <person name="Sattelle D.B."/>
            <person name="Ebert P.R."/>
            <person name="Nelson D."/>
            <person name="Scott J.G."/>
            <person name="Beeman R.W."/>
            <person name="Muthukrishnan S."/>
            <person name="Kramer K.J."/>
            <person name="Arakane Y."/>
            <person name="Beeman R.W."/>
            <person name="Zhu Q."/>
            <person name="Hogenkamp D."/>
            <person name="Dixit R."/>
            <person name="Oppert B."/>
            <person name="Jiang H."/>
            <person name="Zou Z."/>
            <person name="Marshall J."/>
            <person name="Elpidina E."/>
            <person name="Vinokurov K."/>
            <person name="Oppert C."/>
            <person name="Zou Z."/>
            <person name="Evans J."/>
            <person name="Lu Z."/>
            <person name="Zhao P."/>
            <person name="Sumathipala N."/>
            <person name="Altincicek B."/>
            <person name="Vilcinskas A."/>
            <person name="Williams M."/>
            <person name="Hultmark D."/>
            <person name="Hetru C."/>
            <person name="Jiang H."/>
            <person name="Grimmelikhuijzen C.J."/>
            <person name="Hauser F."/>
            <person name="Cazzamali G."/>
            <person name="Williamson M."/>
            <person name="Park Y."/>
            <person name="Li B."/>
            <person name="Tanaka Y."/>
            <person name="Predel R."/>
            <person name="Neupert S."/>
            <person name="Schachtner J."/>
            <person name="Verleyen P."/>
            <person name="Raible F."/>
            <person name="Bork P."/>
            <person name="Friedrich M."/>
            <person name="Walden K.K."/>
            <person name="Robertson H.M."/>
            <person name="Angeli S."/>
            <person name="Foret S."/>
            <person name="Bucher G."/>
            <person name="Schuetz S."/>
            <person name="Maleszka R."/>
            <person name="Wimmer E.A."/>
            <person name="Beeman R.W."/>
            <person name="Lorenzen M."/>
            <person name="Tomoyasu Y."/>
            <person name="Miller S.C."/>
            <person name="Grossmann D."/>
            <person name="Bucher G."/>
        </authorList>
    </citation>
    <scope>NUCLEOTIDE SEQUENCE [LARGE SCALE GENOMIC DNA]</scope>
    <source>
        <strain evidence="2 3">Georgia GA2</strain>
    </source>
</reference>
<dbReference type="OMA" id="IFNECHR"/>
<keyword evidence="3" id="KW-1185">Reference proteome</keyword>
<accession>D7EJC1</accession>
<feature type="domain" description="DUF4817" evidence="1">
    <location>
        <begin position="68"/>
        <end position="108"/>
    </location>
</feature>
<dbReference type="PANTHER" id="PTHR47326">
    <property type="entry name" value="TRANSPOSABLE ELEMENT TC3 TRANSPOSASE-LIKE PROTEIN"/>
    <property type="match status" value="1"/>
</dbReference>
<dbReference type="InterPro" id="IPR032135">
    <property type="entry name" value="DUF4817"/>
</dbReference>
<dbReference type="EMBL" id="KQ972609">
    <property type="protein sequence ID" value="EFA12647.1"/>
    <property type="molecule type" value="Genomic_DNA"/>
</dbReference>
<proteinExistence type="predicted"/>
<dbReference type="HOGENOM" id="CLU_1463158_0_0_1"/>
<evidence type="ECO:0000313" key="2">
    <source>
        <dbReference type="EMBL" id="EFA12647.1"/>
    </source>
</evidence>
<sequence length="185" mass="21677">MPRRLQQRESSLDMRGKIVGMAAAGLYTRELLNNYLDCFLFHPKNTLRESDDDRMSAALLKMPFQYSFLEKLDMVLIFGECLRNASQAARVYAEKFPDRSHPHRTTFPALSRSPNLTAPDFFLWGTVKEMVYRETPTTIEDMRERIRNAFIEMNELNLAARVHANFKRRICLCLDQNGHQFEHLM</sequence>
<dbReference type="GO" id="GO:0003676">
    <property type="term" value="F:nucleic acid binding"/>
    <property type="evidence" value="ECO:0007669"/>
    <property type="project" value="InterPro"/>
</dbReference>
<dbReference type="InterPro" id="IPR036397">
    <property type="entry name" value="RNaseH_sf"/>
</dbReference>
<dbReference type="PANTHER" id="PTHR47326:SF1">
    <property type="entry name" value="HTH PSQ-TYPE DOMAIN-CONTAINING PROTEIN"/>
    <property type="match status" value="1"/>
</dbReference>